<proteinExistence type="predicted"/>
<organism evidence="2 3">
    <name type="scientific">Populibacterium corticicola</name>
    <dbReference type="NCBI Taxonomy" id="1812826"/>
    <lineage>
        <taxon>Bacteria</taxon>
        <taxon>Bacillati</taxon>
        <taxon>Actinomycetota</taxon>
        <taxon>Actinomycetes</taxon>
        <taxon>Micrococcales</taxon>
        <taxon>Jonesiaceae</taxon>
        <taxon>Populibacterium</taxon>
    </lineage>
</organism>
<accession>A0ABW5X9E1</accession>
<keyword evidence="1" id="KW-1133">Transmembrane helix</keyword>
<dbReference type="RefSeq" id="WP_377464483.1">
    <property type="nucleotide sequence ID" value="NZ_JBHUOP010000001.1"/>
</dbReference>
<feature type="transmembrane region" description="Helical" evidence="1">
    <location>
        <begin position="595"/>
        <end position="616"/>
    </location>
</feature>
<evidence type="ECO:0000313" key="3">
    <source>
        <dbReference type="Proteomes" id="UP001597391"/>
    </source>
</evidence>
<protein>
    <submittedName>
        <fullName evidence="2">Uncharacterized protein</fullName>
    </submittedName>
</protein>
<reference evidence="3" key="1">
    <citation type="journal article" date="2019" name="Int. J. Syst. Evol. Microbiol.">
        <title>The Global Catalogue of Microorganisms (GCM) 10K type strain sequencing project: providing services to taxonomists for standard genome sequencing and annotation.</title>
        <authorList>
            <consortium name="The Broad Institute Genomics Platform"/>
            <consortium name="The Broad Institute Genome Sequencing Center for Infectious Disease"/>
            <person name="Wu L."/>
            <person name="Ma J."/>
        </authorList>
    </citation>
    <scope>NUCLEOTIDE SEQUENCE [LARGE SCALE GENOMIC DNA]</scope>
    <source>
        <strain evidence="3">KCTC 33576</strain>
    </source>
</reference>
<dbReference type="EMBL" id="JBHUOP010000001">
    <property type="protein sequence ID" value="MFD2839075.1"/>
    <property type="molecule type" value="Genomic_DNA"/>
</dbReference>
<name>A0ABW5X9E1_9MICO</name>
<keyword evidence="1" id="KW-0472">Membrane</keyword>
<gene>
    <name evidence="2" type="ORF">ACFSYH_00610</name>
</gene>
<feature type="transmembrane region" description="Helical" evidence="1">
    <location>
        <begin position="628"/>
        <end position="651"/>
    </location>
</feature>
<evidence type="ECO:0000256" key="1">
    <source>
        <dbReference type="SAM" id="Phobius"/>
    </source>
</evidence>
<comment type="caution">
    <text evidence="2">The sequence shown here is derived from an EMBL/GenBank/DDBJ whole genome shotgun (WGS) entry which is preliminary data.</text>
</comment>
<evidence type="ECO:0000313" key="2">
    <source>
        <dbReference type="EMBL" id="MFD2839075.1"/>
    </source>
</evidence>
<dbReference type="Proteomes" id="UP001597391">
    <property type="component" value="Unassembled WGS sequence"/>
</dbReference>
<keyword evidence="1" id="KW-0812">Transmembrane</keyword>
<keyword evidence="3" id="KW-1185">Reference proteome</keyword>
<sequence>MNTPGTALVGYAILRANYNAQAPNYLDNFVPFVLSAIAHSNSQSVERNAVSELIREMFGLSIPTLVLPRLLRRTNKQGLTAPVGNSAIRLTARAISELPDLNAEVTQYRSRQTELVTQLAAFIESHFPEHLELTTRDLSAHLAEFFDKNAVPLLGASLTSSQPVRAESTGLDYVVSVFVDNLYKTDQVRFGYVVEAAKGAMLASVLELDMSNMSDSLAQLIFVLDSPVVMDLLGYHGPVPETAMKHVLALATKQGATLAMFRHSLSELDGILEAIESSLRRGSLSRSTSTGYLHFTDIGAEPADIAELRGRLEKEVTELGISVIDLPGGYYEYGLDENKLENIIQRRVHYLQDAARVNDVHSISAIHRLREGNQSSTIERCKAVFISSNSNLVRGAREFNHGPAFPLAVTAEAIASILWLRSSALADEVPREIVLASAYAGMQPSPILWKKYVDEIEKLEQAGSVSQDGAMILRATSIGRDAFMYETLGDEEAVSNDLPFSVLERVQNSIAEPLQREVVSLESQLTNAEVQARQTLVEKTREVSARQAAEAEAEAHRVTIHQMASTIDQSQKADQERIRRIRERTAATVHRQFRFAIWAVRFAVLLLFSWLLWWISMSSEHPFGSLSWVLTVLGVLGFIVPFMPHVTSFFSKAELNWAERRSVSKLLNAGFSQDQIEGADHRMVAGIKDRVGSSSSTAP</sequence>